<evidence type="ECO:0000256" key="1">
    <source>
        <dbReference type="ARBA" id="ARBA00004141"/>
    </source>
</evidence>
<dbReference type="PANTHER" id="PTHR43077">
    <property type="entry name" value="TRANSPORT PERMEASE YVFS-RELATED"/>
    <property type="match status" value="1"/>
</dbReference>
<dbReference type="PANTHER" id="PTHR43077:SF5">
    <property type="entry name" value="PHAGE INFECTION PROTEIN"/>
    <property type="match status" value="1"/>
</dbReference>
<keyword evidence="3 5" id="KW-1133">Transmembrane helix</keyword>
<dbReference type="GO" id="GO:0140359">
    <property type="term" value="F:ABC-type transporter activity"/>
    <property type="evidence" value="ECO:0007669"/>
    <property type="project" value="InterPro"/>
</dbReference>
<keyword evidence="2 5" id="KW-0812">Transmembrane</keyword>
<accession>A0A5C6MD08</accession>
<gene>
    <name evidence="7" type="ORF">LABALGLTS371_01730</name>
</gene>
<organism evidence="7 8">
    <name type="scientific">Dellaglioa algida</name>
    <dbReference type="NCBI Taxonomy" id="105612"/>
    <lineage>
        <taxon>Bacteria</taxon>
        <taxon>Bacillati</taxon>
        <taxon>Bacillota</taxon>
        <taxon>Bacilli</taxon>
        <taxon>Lactobacillales</taxon>
        <taxon>Lactobacillaceae</taxon>
        <taxon>Dellaglioa</taxon>
    </lineage>
</organism>
<feature type="transmembrane region" description="Helical" evidence="5">
    <location>
        <begin position="190"/>
        <end position="207"/>
    </location>
</feature>
<evidence type="ECO:0000256" key="2">
    <source>
        <dbReference type="ARBA" id="ARBA00022692"/>
    </source>
</evidence>
<feature type="transmembrane region" description="Helical" evidence="5">
    <location>
        <begin position="254"/>
        <end position="275"/>
    </location>
</feature>
<feature type="domain" description="ABC-2 type transporter transmembrane" evidence="6">
    <location>
        <begin position="7"/>
        <end position="358"/>
    </location>
</feature>
<proteinExistence type="predicted"/>
<feature type="transmembrane region" description="Helical" evidence="5">
    <location>
        <begin position="332"/>
        <end position="359"/>
    </location>
</feature>
<feature type="transmembrane region" description="Helical" evidence="5">
    <location>
        <begin position="227"/>
        <end position="248"/>
    </location>
</feature>
<evidence type="ECO:0000256" key="3">
    <source>
        <dbReference type="ARBA" id="ARBA00022989"/>
    </source>
</evidence>
<evidence type="ECO:0000256" key="4">
    <source>
        <dbReference type="ARBA" id="ARBA00023136"/>
    </source>
</evidence>
<evidence type="ECO:0000259" key="6">
    <source>
        <dbReference type="Pfam" id="PF12698"/>
    </source>
</evidence>
<dbReference type="Gene3D" id="3.40.1710.10">
    <property type="entry name" value="abc type-2 transporter like domain"/>
    <property type="match status" value="1"/>
</dbReference>
<feature type="transmembrane region" description="Helical" evidence="5">
    <location>
        <begin position="287"/>
        <end position="312"/>
    </location>
</feature>
<dbReference type="Proteomes" id="UP000321659">
    <property type="component" value="Unassembled WGS sequence"/>
</dbReference>
<dbReference type="GO" id="GO:0016020">
    <property type="term" value="C:membrane"/>
    <property type="evidence" value="ECO:0007669"/>
    <property type="project" value="UniProtKB-SubCell"/>
</dbReference>
<protein>
    <submittedName>
        <fullName evidence="7">Phage infection protein</fullName>
    </submittedName>
</protein>
<dbReference type="RefSeq" id="WP_146302293.1">
    <property type="nucleotide sequence ID" value="NZ_JANXKU010000001.1"/>
</dbReference>
<comment type="caution">
    <text evidence="7">The sequence shown here is derived from an EMBL/GenBank/DDBJ whole genome shotgun (WGS) entry which is preliminary data.</text>
</comment>
<dbReference type="InterPro" id="IPR013525">
    <property type="entry name" value="ABC2_TM"/>
</dbReference>
<reference evidence="7 8" key="1">
    <citation type="submission" date="2019-04" db="EMBL/GenBank/DDBJ databases">
        <title>In vitro growth and metabolic characteristics of meat-borne Lactobacillus algidus strains.</title>
        <authorList>
            <person name="Sade E."/>
            <person name="Per J."/>
            <person name="Tytti H."/>
            <person name="Johanna B.K."/>
        </authorList>
    </citation>
    <scope>NUCLEOTIDE SEQUENCE [LARGE SCALE GENOMIC DNA]</scope>
    <source>
        <strain evidence="7 8">LTS37-1</strain>
    </source>
</reference>
<dbReference type="AlphaFoldDB" id="A0A5C6MD08"/>
<sequence length="384" mass="42331">MFKNKFLGFAILVSILLTFIMVVMQIPSVKSELKDVPVAIVNEDDGKQGNKIVENLMGSKNKALDWHIVKSDKDLKKAMDKQQYYAAIVIPKNFSSSLGKLVDPTSKEVANVTVVTNEAKNAQLATTLGSTLSTIVTKIGGGISAGILTNMAKANISVPAVTALKLNNPITVKTTVRHSTKGLTSANSSFFQPVWIASMVISLLLFYAGNTKEFKSMKHKFSFKSSFIISAIALAILTGFATATYATWILGFNFTHFMTIAAFLSFTSFAFIMLFSGVLTWIGFPGVIVFVLLLFFSIPLLAMAQPLVPQFYQDWVLPWLPMRFLYDGGRSILYYGASFWNSSTVGLTYVLIIGGILFFAEGFSPKHRKVEREINEKIKVMEAK</sequence>
<comment type="subcellular location">
    <subcellularLocation>
        <location evidence="1">Membrane</location>
        <topology evidence="1">Multi-pass membrane protein</topology>
    </subcellularLocation>
</comment>
<dbReference type="Pfam" id="PF12698">
    <property type="entry name" value="ABC2_membrane_3"/>
    <property type="match status" value="1"/>
</dbReference>
<evidence type="ECO:0000313" key="8">
    <source>
        <dbReference type="Proteomes" id="UP000321659"/>
    </source>
</evidence>
<evidence type="ECO:0000256" key="5">
    <source>
        <dbReference type="SAM" id="Phobius"/>
    </source>
</evidence>
<evidence type="ECO:0000313" key="7">
    <source>
        <dbReference type="EMBL" id="TWW11962.1"/>
    </source>
</evidence>
<name>A0A5C6MD08_9LACO</name>
<keyword evidence="4 5" id="KW-0472">Membrane</keyword>
<dbReference type="InterPro" id="IPR051328">
    <property type="entry name" value="T7SS_ABC-Transporter"/>
</dbReference>
<dbReference type="EMBL" id="SRRQ01000001">
    <property type="protein sequence ID" value="TWW11962.1"/>
    <property type="molecule type" value="Genomic_DNA"/>
</dbReference>